<evidence type="ECO:0000313" key="2">
    <source>
        <dbReference type="Proteomes" id="UP000001822"/>
    </source>
</evidence>
<accession>A0A6N4SRG2</accession>
<dbReference type="AlphaFoldDB" id="A0A6N4SRG2"/>
<sequence>MKNKYADMRYVLLIVLFVFLNTVIYAQNIEDRRVFVLTGIGGTSYRGDLSQSYESWGGTFHAGILFNKKKRINGFIHLMAGGVRGNNPSYVYESTVQTTPNKYFKTSLFSVGYELRINIIKKELYTLYFSPGISILRYNPKDQFNDSYSNQFTTRAKGEEYSNITIMLPVRIGVAYHLPNGYGIGMDVGFLNPMTDYIDNISHWGNRKKKDNLMQLNILLYVPLNLKHKE</sequence>
<name>A0A6N4SRG2_CYTH3</name>
<dbReference type="RefSeq" id="WP_011585004.1">
    <property type="nucleotide sequence ID" value="NC_008255.1"/>
</dbReference>
<evidence type="ECO:0000313" key="1">
    <source>
        <dbReference type="EMBL" id="ABG58889.1"/>
    </source>
</evidence>
<keyword evidence="2" id="KW-1185">Reference proteome</keyword>
<dbReference type="Proteomes" id="UP000001822">
    <property type="component" value="Chromosome"/>
</dbReference>
<protein>
    <recommendedName>
        <fullName evidence="3">Outer membrane protein beta-barrel domain-containing protein</fullName>
    </recommendedName>
</protein>
<organism evidence="1 2">
    <name type="scientific">Cytophaga hutchinsonii (strain ATCC 33406 / DSM 1761 / CIP 103989 / NBRC 15051 / NCIMB 9469 / D465)</name>
    <dbReference type="NCBI Taxonomy" id="269798"/>
    <lineage>
        <taxon>Bacteria</taxon>
        <taxon>Pseudomonadati</taxon>
        <taxon>Bacteroidota</taxon>
        <taxon>Cytophagia</taxon>
        <taxon>Cytophagales</taxon>
        <taxon>Cytophagaceae</taxon>
        <taxon>Cytophaga</taxon>
    </lineage>
</organism>
<gene>
    <name evidence="1" type="ordered locus">CHU_1620</name>
</gene>
<proteinExistence type="predicted"/>
<dbReference type="EMBL" id="CP000383">
    <property type="protein sequence ID" value="ABG58889.1"/>
    <property type="molecule type" value="Genomic_DNA"/>
</dbReference>
<evidence type="ECO:0008006" key="3">
    <source>
        <dbReference type="Google" id="ProtNLM"/>
    </source>
</evidence>
<reference evidence="1 2" key="1">
    <citation type="journal article" date="2007" name="Appl. Environ. Microbiol.">
        <title>Genome sequence of the cellulolytic gliding bacterium Cytophaga hutchinsonii.</title>
        <authorList>
            <person name="Xie G."/>
            <person name="Bruce D.C."/>
            <person name="Challacombe J.F."/>
            <person name="Chertkov O."/>
            <person name="Detter J.C."/>
            <person name="Gilna P."/>
            <person name="Han C.S."/>
            <person name="Lucas S."/>
            <person name="Misra M."/>
            <person name="Myers G.L."/>
            <person name="Richardson P."/>
            <person name="Tapia R."/>
            <person name="Thayer N."/>
            <person name="Thompson L.S."/>
            <person name="Brettin T.S."/>
            <person name="Henrissat B."/>
            <person name="Wilson D.B."/>
            <person name="McBride M.J."/>
        </authorList>
    </citation>
    <scope>NUCLEOTIDE SEQUENCE [LARGE SCALE GENOMIC DNA]</scope>
    <source>
        <strain evidence="2">ATCC 33406 / DSM 1761 / CIP 103989 / NBRC 15051 / NCIMB 9469 / D465</strain>
    </source>
</reference>
<dbReference type="KEGG" id="chu:CHU_1620"/>